<dbReference type="InterPro" id="IPR050330">
    <property type="entry name" value="Bact_OuterMem_StrucFunc"/>
</dbReference>
<evidence type="ECO:0000256" key="1">
    <source>
        <dbReference type="ARBA" id="ARBA00004442"/>
    </source>
</evidence>
<dbReference type="PANTHER" id="PTHR30329:SF21">
    <property type="entry name" value="LIPOPROTEIN YIAD-RELATED"/>
    <property type="match status" value="1"/>
</dbReference>
<evidence type="ECO:0000313" key="7">
    <source>
        <dbReference type="EMBL" id="KDN30139.1"/>
    </source>
</evidence>
<feature type="signal peptide" evidence="5">
    <location>
        <begin position="1"/>
        <end position="20"/>
    </location>
</feature>
<dbReference type="OrthoDB" id="9805832at2"/>
<dbReference type="Gene3D" id="4.10.1080.10">
    <property type="entry name" value="TSP type-3 repeat"/>
    <property type="match status" value="1"/>
</dbReference>
<dbReference type="Gene3D" id="3.30.1330.60">
    <property type="entry name" value="OmpA-like domain"/>
    <property type="match status" value="1"/>
</dbReference>
<keyword evidence="5" id="KW-0732">Signal</keyword>
<dbReference type="Pfam" id="PF00691">
    <property type="entry name" value="OmpA"/>
    <property type="match status" value="1"/>
</dbReference>
<dbReference type="PANTHER" id="PTHR30329">
    <property type="entry name" value="STATOR ELEMENT OF FLAGELLAR MOTOR COMPLEX"/>
    <property type="match status" value="1"/>
</dbReference>
<reference evidence="7 8" key="1">
    <citation type="submission" date="2014-02" db="EMBL/GenBank/DDBJ databases">
        <title>Vibrio fortis Dalian14 Genome Sequencing.</title>
        <authorList>
            <person name="Wang Y."/>
            <person name="Song L."/>
            <person name="Liu G."/>
            <person name="Ding J."/>
        </authorList>
    </citation>
    <scope>NUCLEOTIDE SEQUENCE [LARGE SCALE GENOMIC DNA]</scope>
    <source>
        <strain evidence="7 8">Dalian14</strain>
    </source>
</reference>
<sequence length="205" mass="22681">MNKSSIFSAFIMVMSSSTIAQQFDDEYAYLPTPKPEQIYDLQDDDNDGVINARDLCPGTPIGAEIDNDGCGSYFESSEQKQLHILFANNSTEINPAFLNQIRQMASFLKRYETTTIQLQGYASKTGNAEHNLMLSKERAANVRRALISNGIAPSRINIVGYGDSASGGINQDNISHALNRKVVASVAGFKGHIKEEWHIFTKIEK</sequence>
<evidence type="ECO:0000256" key="3">
    <source>
        <dbReference type="ARBA" id="ARBA00023237"/>
    </source>
</evidence>
<evidence type="ECO:0000256" key="5">
    <source>
        <dbReference type="SAM" id="SignalP"/>
    </source>
</evidence>
<dbReference type="EMBL" id="JFFR01000002">
    <property type="protein sequence ID" value="KDN30139.1"/>
    <property type="molecule type" value="Genomic_DNA"/>
</dbReference>
<dbReference type="RefSeq" id="WP_032549143.1">
    <property type="nucleotide sequence ID" value="NZ_JFFR01000002.1"/>
</dbReference>
<proteinExistence type="predicted"/>
<dbReference type="CDD" id="cd07185">
    <property type="entry name" value="OmpA_C-like"/>
    <property type="match status" value="1"/>
</dbReference>
<dbReference type="AlphaFoldDB" id="A0A066V0V8"/>
<comment type="subcellular location">
    <subcellularLocation>
        <location evidence="1">Cell outer membrane</location>
    </subcellularLocation>
</comment>
<feature type="chain" id="PRO_5001632634" evidence="5">
    <location>
        <begin position="21"/>
        <end position="205"/>
    </location>
</feature>
<gene>
    <name evidence="7" type="ORF">VFDL14_05255</name>
</gene>
<accession>A0A066V0V8</accession>
<dbReference type="InterPro" id="IPR006664">
    <property type="entry name" value="OMP_bac"/>
</dbReference>
<dbReference type="STRING" id="212667.VFDL14_05255"/>
<keyword evidence="3" id="KW-0998">Cell outer membrane</keyword>
<comment type="caution">
    <text evidence="7">The sequence shown here is derived from an EMBL/GenBank/DDBJ whole genome shotgun (WGS) entry which is preliminary data.</text>
</comment>
<dbReference type="GO" id="GO:0009279">
    <property type="term" value="C:cell outer membrane"/>
    <property type="evidence" value="ECO:0007669"/>
    <property type="project" value="UniProtKB-SubCell"/>
</dbReference>
<dbReference type="PROSITE" id="PS00018">
    <property type="entry name" value="EF_HAND_1"/>
    <property type="match status" value="1"/>
</dbReference>
<dbReference type="Proteomes" id="UP000027219">
    <property type="component" value="Unassembled WGS sequence"/>
</dbReference>
<evidence type="ECO:0000259" key="6">
    <source>
        <dbReference type="PROSITE" id="PS51123"/>
    </source>
</evidence>
<keyword evidence="2 4" id="KW-0472">Membrane</keyword>
<keyword evidence="8" id="KW-1185">Reference proteome</keyword>
<dbReference type="InterPro" id="IPR018247">
    <property type="entry name" value="EF_Hand_1_Ca_BS"/>
</dbReference>
<feature type="domain" description="OmpA-like" evidence="6">
    <location>
        <begin position="73"/>
        <end position="190"/>
    </location>
</feature>
<name>A0A066V0V8_9VIBR</name>
<dbReference type="InterPro" id="IPR006665">
    <property type="entry name" value="OmpA-like"/>
</dbReference>
<dbReference type="GO" id="GO:0005509">
    <property type="term" value="F:calcium ion binding"/>
    <property type="evidence" value="ECO:0007669"/>
    <property type="project" value="InterPro"/>
</dbReference>
<evidence type="ECO:0000256" key="4">
    <source>
        <dbReference type="PROSITE-ProRule" id="PRU00473"/>
    </source>
</evidence>
<organism evidence="7 8">
    <name type="scientific">Vibrio fortis</name>
    <dbReference type="NCBI Taxonomy" id="212667"/>
    <lineage>
        <taxon>Bacteria</taxon>
        <taxon>Pseudomonadati</taxon>
        <taxon>Pseudomonadota</taxon>
        <taxon>Gammaproteobacteria</taxon>
        <taxon>Vibrionales</taxon>
        <taxon>Vibrionaceae</taxon>
        <taxon>Vibrio</taxon>
    </lineage>
</organism>
<evidence type="ECO:0000313" key="8">
    <source>
        <dbReference type="Proteomes" id="UP000027219"/>
    </source>
</evidence>
<dbReference type="PRINTS" id="PR01021">
    <property type="entry name" value="OMPADOMAIN"/>
</dbReference>
<dbReference type="InterPro" id="IPR036737">
    <property type="entry name" value="OmpA-like_sf"/>
</dbReference>
<evidence type="ECO:0000256" key="2">
    <source>
        <dbReference type="ARBA" id="ARBA00023136"/>
    </source>
</evidence>
<protein>
    <submittedName>
        <fullName evidence="7">Membrane protein</fullName>
    </submittedName>
</protein>
<dbReference type="SUPFAM" id="SSF103088">
    <property type="entry name" value="OmpA-like"/>
    <property type="match status" value="1"/>
</dbReference>
<dbReference type="InterPro" id="IPR028974">
    <property type="entry name" value="TSP_type-3_rpt"/>
</dbReference>
<dbReference type="PROSITE" id="PS51123">
    <property type="entry name" value="OMPA_2"/>
    <property type="match status" value="1"/>
</dbReference>